<evidence type="ECO:0000313" key="2">
    <source>
        <dbReference type="EMBL" id="PNX65449.1"/>
    </source>
</evidence>
<proteinExistence type="predicted"/>
<organism evidence="2 3">
    <name type="scientific">Trifolium pratense</name>
    <name type="common">Red clover</name>
    <dbReference type="NCBI Taxonomy" id="57577"/>
    <lineage>
        <taxon>Eukaryota</taxon>
        <taxon>Viridiplantae</taxon>
        <taxon>Streptophyta</taxon>
        <taxon>Embryophyta</taxon>
        <taxon>Tracheophyta</taxon>
        <taxon>Spermatophyta</taxon>
        <taxon>Magnoliopsida</taxon>
        <taxon>eudicotyledons</taxon>
        <taxon>Gunneridae</taxon>
        <taxon>Pentapetalae</taxon>
        <taxon>rosids</taxon>
        <taxon>fabids</taxon>
        <taxon>Fabales</taxon>
        <taxon>Fabaceae</taxon>
        <taxon>Papilionoideae</taxon>
        <taxon>50 kb inversion clade</taxon>
        <taxon>NPAAA clade</taxon>
        <taxon>Hologalegina</taxon>
        <taxon>IRL clade</taxon>
        <taxon>Trifolieae</taxon>
        <taxon>Trifolium</taxon>
    </lineage>
</organism>
<comment type="caution">
    <text evidence="2">The sequence shown here is derived from an EMBL/GenBank/DDBJ whole genome shotgun (WGS) entry which is preliminary data.</text>
</comment>
<dbReference type="SUPFAM" id="SSF54160">
    <property type="entry name" value="Chromo domain-like"/>
    <property type="match status" value="1"/>
</dbReference>
<dbReference type="EMBL" id="ASHM01179967">
    <property type="protein sequence ID" value="PNX65449.1"/>
    <property type="molecule type" value="Genomic_DNA"/>
</dbReference>
<protein>
    <recommendedName>
        <fullName evidence="1">Tf2-1-like SH3-like domain-containing protein</fullName>
    </recommendedName>
</protein>
<dbReference type="Pfam" id="PF24626">
    <property type="entry name" value="SH3_Tf2-1"/>
    <property type="match status" value="1"/>
</dbReference>
<dbReference type="Proteomes" id="UP000236291">
    <property type="component" value="Unassembled WGS sequence"/>
</dbReference>
<dbReference type="PANTHER" id="PTHR46148:SF52">
    <property type="entry name" value="OS04G0603800 PROTEIN"/>
    <property type="match status" value="1"/>
</dbReference>
<evidence type="ECO:0000313" key="3">
    <source>
        <dbReference type="Proteomes" id="UP000236291"/>
    </source>
</evidence>
<dbReference type="InterPro" id="IPR016197">
    <property type="entry name" value="Chromo-like_dom_sf"/>
</dbReference>
<gene>
    <name evidence="2" type="ORF">L195_g062605</name>
</gene>
<accession>A0A2K3KGQ9</accession>
<dbReference type="AlphaFoldDB" id="A0A2K3KGQ9"/>
<reference evidence="2 3" key="2">
    <citation type="journal article" date="2017" name="Front. Plant Sci.">
        <title>Gene Classification and Mining of Molecular Markers Useful in Red Clover (Trifolium pratense) Breeding.</title>
        <authorList>
            <person name="Istvanek J."/>
            <person name="Dluhosova J."/>
            <person name="Dluhos P."/>
            <person name="Patkova L."/>
            <person name="Nedelnik J."/>
            <person name="Repkova J."/>
        </authorList>
    </citation>
    <scope>NUCLEOTIDE SEQUENCE [LARGE SCALE GENOMIC DNA]</scope>
    <source>
        <strain evidence="3">cv. Tatra</strain>
        <tissue evidence="2">Young leaves</tissue>
    </source>
</reference>
<sequence length="94" mass="10514">IERIGPVAYKLQLPPESRIHPVFHISALKPFRGTETPPPCDLPVDSFNNQPLEQPAAVLAHRTVLIQSLPRAQILVQWKGAPVDEASWEDLLTF</sequence>
<dbReference type="InterPro" id="IPR056924">
    <property type="entry name" value="SH3_Tf2-1"/>
</dbReference>
<reference evidence="2 3" key="1">
    <citation type="journal article" date="2014" name="Am. J. Bot.">
        <title>Genome assembly and annotation for red clover (Trifolium pratense; Fabaceae).</title>
        <authorList>
            <person name="Istvanek J."/>
            <person name="Jaros M."/>
            <person name="Krenek A."/>
            <person name="Repkova J."/>
        </authorList>
    </citation>
    <scope>NUCLEOTIDE SEQUENCE [LARGE SCALE GENOMIC DNA]</scope>
    <source>
        <strain evidence="3">cv. Tatra</strain>
        <tissue evidence="2">Young leaves</tissue>
    </source>
</reference>
<feature type="non-terminal residue" evidence="2">
    <location>
        <position position="94"/>
    </location>
</feature>
<dbReference type="PANTHER" id="PTHR46148">
    <property type="entry name" value="CHROMO DOMAIN-CONTAINING PROTEIN"/>
    <property type="match status" value="1"/>
</dbReference>
<feature type="domain" description="Tf2-1-like SH3-like" evidence="1">
    <location>
        <begin position="1"/>
        <end position="31"/>
    </location>
</feature>
<name>A0A2K3KGQ9_TRIPR</name>
<evidence type="ECO:0000259" key="1">
    <source>
        <dbReference type="Pfam" id="PF24626"/>
    </source>
</evidence>
<feature type="non-terminal residue" evidence="2">
    <location>
        <position position="1"/>
    </location>
</feature>